<sequence>MTIRIQALQVHHDTESFQCGSAPLDDWLRRVARQHGGKGVSRTFVAVDPDTPDSILGFYSLTVGTAEGASLPPQLAKRLPKKIPIVLIGRLATAEPVRGAGIGGLLLIDALRRTVRVASEVGIAAILVDAKDQNAARFCEHFGFQPLPDAKDRLVLTLNTAATLFD</sequence>
<dbReference type="GO" id="GO:0016746">
    <property type="term" value="F:acyltransferase activity"/>
    <property type="evidence" value="ECO:0007669"/>
    <property type="project" value="UniProtKB-KW"/>
</dbReference>
<evidence type="ECO:0000256" key="3">
    <source>
        <dbReference type="ARBA" id="ARBA00023315"/>
    </source>
</evidence>
<proteinExistence type="predicted"/>
<accession>A0A9D7HKL1</accession>
<keyword evidence="3" id="KW-0012">Acyltransferase</keyword>
<dbReference type="SUPFAM" id="SSF55729">
    <property type="entry name" value="Acyl-CoA N-acyltransferases (Nat)"/>
    <property type="match status" value="1"/>
</dbReference>
<dbReference type="EMBL" id="JADJEV010000001">
    <property type="protein sequence ID" value="MBK6971723.1"/>
    <property type="molecule type" value="Genomic_DNA"/>
</dbReference>
<evidence type="ECO:0000256" key="2">
    <source>
        <dbReference type="ARBA" id="ARBA00022679"/>
    </source>
</evidence>
<dbReference type="PANTHER" id="PTHR36449">
    <property type="entry name" value="ACETYLTRANSFERASE-RELATED"/>
    <property type="match status" value="1"/>
</dbReference>
<evidence type="ECO:0000313" key="5">
    <source>
        <dbReference type="Proteomes" id="UP000807785"/>
    </source>
</evidence>
<keyword evidence="1" id="KW-1277">Toxin-antitoxin system</keyword>
<keyword evidence="2" id="KW-0808">Transferase</keyword>
<dbReference type="Proteomes" id="UP000807785">
    <property type="component" value="Unassembled WGS sequence"/>
</dbReference>
<dbReference type="PANTHER" id="PTHR36449:SF1">
    <property type="entry name" value="ACETYLTRANSFERASE"/>
    <property type="match status" value="1"/>
</dbReference>
<evidence type="ECO:0000313" key="4">
    <source>
        <dbReference type="EMBL" id="MBK6971723.1"/>
    </source>
</evidence>
<reference evidence="4" key="1">
    <citation type="submission" date="2020-10" db="EMBL/GenBank/DDBJ databases">
        <title>Connecting structure to function with the recovery of over 1000 high-quality activated sludge metagenome-assembled genomes encoding full-length rRNA genes using long-read sequencing.</title>
        <authorList>
            <person name="Singleton C.M."/>
            <person name="Petriglieri F."/>
            <person name="Kristensen J.M."/>
            <person name="Kirkegaard R.H."/>
            <person name="Michaelsen T.Y."/>
            <person name="Andersen M.H."/>
            <person name="Karst S.M."/>
            <person name="Dueholm M.S."/>
            <person name="Nielsen P.H."/>
            <person name="Albertsen M."/>
        </authorList>
    </citation>
    <scope>NUCLEOTIDE SEQUENCE</scope>
    <source>
        <strain evidence="4">Bjer_18-Q3-R1-45_BAT3C.347</strain>
    </source>
</reference>
<gene>
    <name evidence="4" type="ORF">IPH26_01765</name>
</gene>
<name>A0A9D7HKL1_9PROT</name>
<comment type="caution">
    <text evidence="4">The sequence shown here is derived from an EMBL/GenBank/DDBJ whole genome shotgun (WGS) entry which is preliminary data.</text>
</comment>
<protein>
    <submittedName>
        <fullName evidence="4">GNAT family N-acetyltransferase</fullName>
    </submittedName>
</protein>
<dbReference type="Gene3D" id="3.40.630.30">
    <property type="match status" value="1"/>
</dbReference>
<evidence type="ECO:0000256" key="1">
    <source>
        <dbReference type="ARBA" id="ARBA00022649"/>
    </source>
</evidence>
<dbReference type="AlphaFoldDB" id="A0A9D7HKL1"/>
<dbReference type="InterPro" id="IPR016181">
    <property type="entry name" value="Acyl_CoA_acyltransferase"/>
</dbReference>
<organism evidence="4 5">
    <name type="scientific">Candidatus Methylophosphatis roskildensis</name>
    <dbReference type="NCBI Taxonomy" id="2899263"/>
    <lineage>
        <taxon>Bacteria</taxon>
        <taxon>Pseudomonadati</taxon>
        <taxon>Pseudomonadota</taxon>
        <taxon>Betaproteobacteria</taxon>
        <taxon>Nitrosomonadales</taxon>
        <taxon>Sterolibacteriaceae</taxon>
        <taxon>Candidatus Methylophosphatis</taxon>
    </lineage>
</organism>